<sequence length="121" mass="13872">RFRQSWSQNLLLLCNTGYNNRYRSPLIFRDIGVDIGFAILWMISGLTIIFPVYHGITSCNNTGQSARILGCQAYFASIFCCWTTSILYAITSLLSWRLSLEHKFRGANTPRTPRTPRTFIV</sequence>
<comment type="caution">
    <text evidence="1">The sequence shown here is derived from an EMBL/GenBank/DDBJ whole genome shotgun (WGS) entry which is preliminary data.</text>
</comment>
<feature type="non-terminal residue" evidence="1">
    <location>
        <position position="1"/>
    </location>
</feature>
<dbReference type="EMBL" id="CAJVPU010011984">
    <property type="protein sequence ID" value="CAG8619275.1"/>
    <property type="molecule type" value="Genomic_DNA"/>
</dbReference>
<accession>A0ACA9MZK1</accession>
<keyword evidence="2" id="KW-1185">Reference proteome</keyword>
<evidence type="ECO:0000313" key="1">
    <source>
        <dbReference type="EMBL" id="CAG8619275.1"/>
    </source>
</evidence>
<evidence type="ECO:0000313" key="2">
    <source>
        <dbReference type="Proteomes" id="UP000789702"/>
    </source>
</evidence>
<dbReference type="Proteomes" id="UP000789702">
    <property type="component" value="Unassembled WGS sequence"/>
</dbReference>
<name>A0ACA9MZK1_9GLOM</name>
<organism evidence="1 2">
    <name type="scientific">Dentiscutata heterogama</name>
    <dbReference type="NCBI Taxonomy" id="1316150"/>
    <lineage>
        <taxon>Eukaryota</taxon>
        <taxon>Fungi</taxon>
        <taxon>Fungi incertae sedis</taxon>
        <taxon>Mucoromycota</taxon>
        <taxon>Glomeromycotina</taxon>
        <taxon>Glomeromycetes</taxon>
        <taxon>Diversisporales</taxon>
        <taxon>Gigasporaceae</taxon>
        <taxon>Dentiscutata</taxon>
    </lineage>
</organism>
<reference evidence="1" key="1">
    <citation type="submission" date="2021-06" db="EMBL/GenBank/DDBJ databases">
        <authorList>
            <person name="Kallberg Y."/>
            <person name="Tangrot J."/>
            <person name="Rosling A."/>
        </authorList>
    </citation>
    <scope>NUCLEOTIDE SEQUENCE</scope>
    <source>
        <strain evidence="1">IL203A</strain>
    </source>
</reference>
<gene>
    <name evidence="1" type="ORF">DHETER_LOCUS7947</name>
</gene>
<proteinExistence type="predicted"/>
<protein>
    <submittedName>
        <fullName evidence="1">4680_t:CDS:1</fullName>
    </submittedName>
</protein>